<sequence length="200" mass="22742">MHANWVQIKPLVFGQRSTSIMSSKETEMNYKVFGEEYDKHVPIHDQYRKNNPPAKAPKPLTIADVLPNFDRWSIGYTSAFKELQELAKAAKTQSYPPYNITKFDGGKFMVQIALAGFRKEDISITLEERTLTVSSEVVDNDNPSFGEVLHHGIAQRDFTQTFALAEYVEVEDAKMEDGILSINLFTNIPDEKKPKVIDIQ</sequence>
<name>A0A6J5KT65_9CAUD</name>
<dbReference type="PANTHER" id="PTHR47062:SF2">
    <property type="entry name" value="SMALL HEAT SHOCK PROTEIN IBPB"/>
    <property type="match status" value="1"/>
</dbReference>
<gene>
    <name evidence="2" type="ORF">UFOVP45_138</name>
</gene>
<dbReference type="PROSITE" id="PS01031">
    <property type="entry name" value="SHSP"/>
    <property type="match status" value="1"/>
</dbReference>
<dbReference type="Gene3D" id="2.60.40.790">
    <property type="match status" value="1"/>
</dbReference>
<feature type="domain" description="SHSP" evidence="1">
    <location>
        <begin position="89"/>
        <end position="200"/>
    </location>
</feature>
<accession>A0A6J5KT65</accession>
<dbReference type="InterPro" id="IPR008978">
    <property type="entry name" value="HSP20-like_chaperone"/>
</dbReference>
<dbReference type="InterPro" id="IPR002068">
    <property type="entry name" value="A-crystallin/Hsp20_dom"/>
</dbReference>
<reference evidence="2" key="1">
    <citation type="submission" date="2020-04" db="EMBL/GenBank/DDBJ databases">
        <authorList>
            <person name="Chiriac C."/>
            <person name="Salcher M."/>
            <person name="Ghai R."/>
            <person name="Kavagutti S V."/>
        </authorList>
    </citation>
    <scope>NUCLEOTIDE SEQUENCE</scope>
</reference>
<dbReference type="PANTHER" id="PTHR47062">
    <property type="match status" value="1"/>
</dbReference>
<evidence type="ECO:0000259" key="1">
    <source>
        <dbReference type="PROSITE" id="PS01031"/>
    </source>
</evidence>
<proteinExistence type="predicted"/>
<dbReference type="Pfam" id="PF00011">
    <property type="entry name" value="HSP20"/>
    <property type="match status" value="1"/>
</dbReference>
<evidence type="ECO:0000313" key="2">
    <source>
        <dbReference type="EMBL" id="CAB4124067.1"/>
    </source>
</evidence>
<dbReference type="SUPFAM" id="SSF49764">
    <property type="entry name" value="HSP20-like chaperones"/>
    <property type="match status" value="1"/>
</dbReference>
<organism evidence="2">
    <name type="scientific">uncultured Caudovirales phage</name>
    <dbReference type="NCBI Taxonomy" id="2100421"/>
    <lineage>
        <taxon>Viruses</taxon>
        <taxon>Duplodnaviria</taxon>
        <taxon>Heunggongvirae</taxon>
        <taxon>Uroviricota</taxon>
        <taxon>Caudoviricetes</taxon>
        <taxon>Peduoviridae</taxon>
        <taxon>Maltschvirus</taxon>
        <taxon>Maltschvirus maltsch</taxon>
    </lineage>
</organism>
<keyword evidence="2" id="KW-0346">Stress response</keyword>
<dbReference type="EMBL" id="LR796175">
    <property type="protein sequence ID" value="CAB4124067.1"/>
    <property type="molecule type" value="Genomic_DNA"/>
</dbReference>
<protein>
    <submittedName>
        <fullName evidence="2">IbpA Molecular chaperone (Small heat shock protein)</fullName>
    </submittedName>
</protein>